<dbReference type="InterPro" id="IPR006140">
    <property type="entry name" value="D-isomer_DH_NAD-bd"/>
</dbReference>
<dbReference type="PANTHER" id="PTHR43761:SF1">
    <property type="entry name" value="D-ISOMER SPECIFIC 2-HYDROXYACID DEHYDROGENASE CATALYTIC DOMAIN-CONTAINING PROTEIN-RELATED"/>
    <property type="match status" value="1"/>
</dbReference>
<dbReference type="Gene3D" id="3.40.50.720">
    <property type="entry name" value="NAD(P)-binding Rossmann-like Domain"/>
    <property type="match status" value="2"/>
</dbReference>
<name>A0A285NGX6_9AQUI</name>
<dbReference type="SUPFAM" id="SSF51735">
    <property type="entry name" value="NAD(P)-binding Rossmann-fold domains"/>
    <property type="match status" value="1"/>
</dbReference>
<evidence type="ECO:0000256" key="2">
    <source>
        <dbReference type="ARBA" id="ARBA00023002"/>
    </source>
</evidence>
<dbReference type="PROSITE" id="PS00671">
    <property type="entry name" value="D_2_HYDROXYACID_DH_3"/>
    <property type="match status" value="1"/>
</dbReference>
<evidence type="ECO:0000259" key="6">
    <source>
        <dbReference type="Pfam" id="PF02826"/>
    </source>
</evidence>
<keyword evidence="8" id="KW-1185">Reference proteome</keyword>
<keyword evidence="2 4" id="KW-0560">Oxidoreductase</keyword>
<dbReference type="SUPFAM" id="SSF52283">
    <property type="entry name" value="Formate/glycerate dehydrogenase catalytic domain-like"/>
    <property type="match status" value="1"/>
</dbReference>
<feature type="domain" description="D-isomer specific 2-hydroxyacid dehydrogenase NAD-binding" evidence="6">
    <location>
        <begin position="106"/>
        <end position="287"/>
    </location>
</feature>
<dbReference type="NCBIfam" id="NF006263">
    <property type="entry name" value="PRK08410.1"/>
    <property type="match status" value="1"/>
</dbReference>
<evidence type="ECO:0000256" key="4">
    <source>
        <dbReference type="RuleBase" id="RU003719"/>
    </source>
</evidence>
<dbReference type="InterPro" id="IPR036291">
    <property type="entry name" value="NAD(P)-bd_dom_sf"/>
</dbReference>
<dbReference type="RefSeq" id="WP_180754020.1">
    <property type="nucleotide sequence ID" value="NZ_OBEI01000005.1"/>
</dbReference>
<dbReference type="Pfam" id="PF00389">
    <property type="entry name" value="2-Hacid_dh"/>
    <property type="match status" value="1"/>
</dbReference>
<protein>
    <submittedName>
        <fullName evidence="7">Glycerate dehydrogenase</fullName>
    </submittedName>
</protein>
<dbReference type="GO" id="GO:0051287">
    <property type="term" value="F:NAD binding"/>
    <property type="evidence" value="ECO:0007669"/>
    <property type="project" value="InterPro"/>
</dbReference>
<sequence>MKIVILDAKTLGDDIDLSIFEQFGDVEIYPTTTPAQLYERIEDADIIITNKVVIDKDAINAARNLKLICVAATGYNNVDVLYAKEKGIAVTNVAGYSTESVVQTTFGMLFYLLMHLRYYDEYVKSGQYAYSDIFTHLGKPFWEINGKRWGIIGLGTIGRRVAQVAESFGCDVIYYSTSGVEREEKYPRYPLDELLKTSDIVSIHAPLNEKTKNLITIKELGMMKDTAILLNLGRGGIVNEKDLAIALDSDLIGGAGLDVLEKEPIDPDNPLLKIQNKEKLLITPHIAWTSIEARRRLVNEIVENIRAFINGAIRNRVDLLT</sequence>
<dbReference type="AlphaFoldDB" id="A0A285NGX6"/>
<evidence type="ECO:0000313" key="8">
    <source>
        <dbReference type="Proteomes" id="UP000219036"/>
    </source>
</evidence>
<evidence type="ECO:0000256" key="3">
    <source>
        <dbReference type="ARBA" id="ARBA00023027"/>
    </source>
</evidence>
<dbReference type="InterPro" id="IPR029753">
    <property type="entry name" value="D-isomer_DH_CS"/>
</dbReference>
<dbReference type="EMBL" id="OBEI01000005">
    <property type="protein sequence ID" value="SNZ08528.1"/>
    <property type="molecule type" value="Genomic_DNA"/>
</dbReference>
<gene>
    <name evidence="7" type="ORF">SAMN06265182_1332</name>
</gene>
<dbReference type="CDD" id="cd12162">
    <property type="entry name" value="2-Hacid_dh_4"/>
    <property type="match status" value="1"/>
</dbReference>
<evidence type="ECO:0000313" key="7">
    <source>
        <dbReference type="EMBL" id="SNZ08528.1"/>
    </source>
</evidence>
<keyword evidence="3" id="KW-0520">NAD</keyword>
<dbReference type="InterPro" id="IPR050418">
    <property type="entry name" value="D-iso_2-hydroxyacid_DH_PdxB"/>
</dbReference>
<dbReference type="GO" id="GO:0016616">
    <property type="term" value="F:oxidoreductase activity, acting on the CH-OH group of donors, NAD or NADP as acceptor"/>
    <property type="evidence" value="ECO:0007669"/>
    <property type="project" value="InterPro"/>
</dbReference>
<dbReference type="Proteomes" id="UP000219036">
    <property type="component" value="Unassembled WGS sequence"/>
</dbReference>
<dbReference type="InterPro" id="IPR006139">
    <property type="entry name" value="D-isomer_2_OHA_DH_cat_dom"/>
</dbReference>
<feature type="domain" description="D-isomer specific 2-hydroxyacid dehydrogenase catalytic" evidence="5">
    <location>
        <begin position="13"/>
        <end position="317"/>
    </location>
</feature>
<accession>A0A285NGX6</accession>
<dbReference type="Pfam" id="PF02826">
    <property type="entry name" value="2-Hacid_dh_C"/>
    <property type="match status" value="1"/>
</dbReference>
<reference evidence="8" key="1">
    <citation type="submission" date="2017-09" db="EMBL/GenBank/DDBJ databases">
        <authorList>
            <person name="Varghese N."/>
            <person name="Submissions S."/>
        </authorList>
    </citation>
    <scope>NUCLEOTIDE SEQUENCE [LARGE SCALE GENOMIC DNA]</scope>
    <source>
        <strain evidence="8">DSM 15103</strain>
    </source>
</reference>
<evidence type="ECO:0000259" key="5">
    <source>
        <dbReference type="Pfam" id="PF00389"/>
    </source>
</evidence>
<proteinExistence type="inferred from homology"/>
<evidence type="ECO:0000256" key="1">
    <source>
        <dbReference type="ARBA" id="ARBA00005854"/>
    </source>
</evidence>
<organism evidence="7 8">
    <name type="scientific">Persephonella hydrogeniphila</name>
    <dbReference type="NCBI Taxonomy" id="198703"/>
    <lineage>
        <taxon>Bacteria</taxon>
        <taxon>Pseudomonadati</taxon>
        <taxon>Aquificota</taxon>
        <taxon>Aquificia</taxon>
        <taxon>Aquificales</taxon>
        <taxon>Hydrogenothermaceae</taxon>
        <taxon>Persephonella</taxon>
    </lineage>
</organism>
<comment type="similarity">
    <text evidence="1 4">Belongs to the D-isomer specific 2-hydroxyacid dehydrogenase family.</text>
</comment>
<dbReference type="PANTHER" id="PTHR43761">
    <property type="entry name" value="D-ISOMER SPECIFIC 2-HYDROXYACID DEHYDROGENASE FAMILY PROTEIN (AFU_ORTHOLOGUE AFUA_1G13630)"/>
    <property type="match status" value="1"/>
</dbReference>